<keyword evidence="2" id="KW-0812">Transmembrane</keyword>
<dbReference type="PATRIC" id="fig|1461581.3.peg.2153"/>
<feature type="region of interest" description="Disordered" evidence="1">
    <location>
        <begin position="410"/>
        <end position="445"/>
    </location>
</feature>
<evidence type="ECO:0000256" key="1">
    <source>
        <dbReference type="SAM" id="MobiDB-lite"/>
    </source>
</evidence>
<feature type="compositionally biased region" description="Low complexity" evidence="1">
    <location>
        <begin position="157"/>
        <end position="187"/>
    </location>
</feature>
<feature type="transmembrane region" description="Helical" evidence="2">
    <location>
        <begin position="509"/>
        <end position="529"/>
    </location>
</feature>
<feature type="domain" description="FimV N-terminal" evidence="4">
    <location>
        <begin position="24"/>
        <end position="131"/>
    </location>
</feature>
<organism evidence="5">
    <name type="scientific">Pseudomonas saudimassiliensis</name>
    <dbReference type="NCBI Taxonomy" id="1461581"/>
    <lineage>
        <taxon>Bacteria</taxon>
        <taxon>Pseudomonadati</taxon>
        <taxon>Pseudomonadota</taxon>
        <taxon>Gammaproteobacteria</taxon>
        <taxon>Pseudomonadales</taxon>
        <taxon>Pseudomonadaceae</taxon>
        <taxon>Pseudomonas</taxon>
    </lineage>
</organism>
<feature type="region of interest" description="Disordered" evidence="1">
    <location>
        <begin position="836"/>
        <end position="869"/>
    </location>
</feature>
<feature type="chain" id="PRO_5007377933" description="FimV N-terminal domain-containing protein" evidence="3">
    <location>
        <begin position="24"/>
        <end position="927"/>
    </location>
</feature>
<evidence type="ECO:0000256" key="2">
    <source>
        <dbReference type="SAM" id="Phobius"/>
    </source>
</evidence>
<feature type="compositionally biased region" description="Basic and acidic residues" evidence="1">
    <location>
        <begin position="330"/>
        <end position="344"/>
    </location>
</feature>
<feature type="region of interest" description="Disordered" evidence="1">
    <location>
        <begin position="153"/>
        <end position="189"/>
    </location>
</feature>
<feature type="region of interest" description="Disordered" evidence="1">
    <location>
        <begin position="537"/>
        <end position="556"/>
    </location>
</feature>
<accession>A0A078ME54</accession>
<dbReference type="RefSeq" id="WP_044499883.1">
    <property type="nucleotide sequence ID" value="NZ_LK391969.1"/>
</dbReference>
<keyword evidence="2" id="KW-0472">Membrane</keyword>
<dbReference type="InterPro" id="IPR020012">
    <property type="entry name" value="LysM_FimV"/>
</dbReference>
<dbReference type="NCBIfam" id="TIGR03504">
    <property type="entry name" value="FimV_Cterm"/>
    <property type="match status" value="1"/>
</dbReference>
<dbReference type="NCBIfam" id="TIGR03505">
    <property type="entry name" value="FimV_core"/>
    <property type="match status" value="1"/>
</dbReference>
<dbReference type="EMBL" id="LK391969">
    <property type="protein sequence ID" value="CEF27237.1"/>
    <property type="molecule type" value="Genomic_DNA"/>
</dbReference>
<evidence type="ECO:0000313" key="5">
    <source>
        <dbReference type="EMBL" id="CEA05628.1"/>
    </source>
</evidence>
<dbReference type="InterPro" id="IPR038440">
    <property type="entry name" value="FimV_C_sf"/>
</dbReference>
<dbReference type="InterPro" id="IPR020011">
    <property type="entry name" value="FimV_C"/>
</dbReference>
<keyword evidence="2" id="KW-1133">Transmembrane helix</keyword>
<proteinExistence type="predicted"/>
<reference evidence="5" key="1">
    <citation type="submission" date="2014-07" db="EMBL/GenBank/DDBJ databases">
        <authorList>
            <person name="Urmite Genomes Urmite Genomes"/>
        </authorList>
    </citation>
    <scope>NUCLEOTIDE SEQUENCE</scope>
    <source>
        <strain evidence="5">12M76_air</strain>
    </source>
</reference>
<protein>
    <recommendedName>
        <fullName evidence="4">FimV N-terminal domain-containing protein</fullName>
    </recommendedName>
</protein>
<dbReference type="EMBL" id="LM997413">
    <property type="protein sequence ID" value="CEA05628.1"/>
    <property type="molecule type" value="Genomic_DNA"/>
</dbReference>
<feature type="region of interest" description="Disordered" evidence="1">
    <location>
        <begin position="268"/>
        <end position="344"/>
    </location>
</feature>
<name>A0A078ME54_9PSED</name>
<dbReference type="AlphaFoldDB" id="A0A078ME54"/>
<evidence type="ECO:0000256" key="3">
    <source>
        <dbReference type="SAM" id="SignalP"/>
    </source>
</evidence>
<dbReference type="Pfam" id="PF25800">
    <property type="entry name" value="FimV_N"/>
    <property type="match status" value="1"/>
</dbReference>
<feature type="compositionally biased region" description="Polar residues" evidence="1">
    <location>
        <begin position="541"/>
        <end position="554"/>
    </location>
</feature>
<feature type="signal peptide" evidence="3">
    <location>
        <begin position="1"/>
        <end position="23"/>
    </location>
</feature>
<feature type="compositionally biased region" description="Polar residues" evidence="1">
    <location>
        <begin position="426"/>
        <end position="437"/>
    </location>
</feature>
<dbReference type="Gene3D" id="1.20.58.2200">
    <property type="match status" value="1"/>
</dbReference>
<keyword evidence="3" id="KW-0732">Signal</keyword>
<sequence length="927" mass="98004">MVRKLVLAVAAASALMSSNMVQALGVGEINLRSALNQPLEAEIELLQVRDLSSSEIRPLLASPDDFGKAGIERSFFLTDLTFTPVVRPDGKAVIRVTSSRPVKEPYLNFLMEVRWPSGRVLREFTLLLDPPLYQPTPVTASAPVAPSAARSAGNIVRSAPSPQNAAPAARSQAPRAAAASQASAQAAGEWQTSRADTLWEIALKSRPQGASVQQTMLAIQDLNPTAFIGGNINNLRAGHTLTLPTAEQAAVRDHTEAVAQVASQTAAWRNRQPAAEPAARQLDARERDVAGAAPVRTRNEDSLRLVSGVDEADENNTDSAADGENGSLRDALDRTKEQLDSTEREKAEIADRLADLEGQLETLQRLLSLKDAQLAALQSELGGNGELPDILPVPAEEGGADAALAGDLEPQEAPAEQADASVEANAESTDNPESTDNAAPGNDETAGDELLAVAPVATPADAQPVTEPEVVAPGQPAPASAVSAGDAQQQADSGSPEALLQRFMQNQTLLLGAGAVALLLLLLILMAVARRNARREAELTDSFSGQSATDSSATDAGIEGNDFNVALAEAQDNTPDELDIAEDPLVEADALIAYGKLDQAADALQSAIYEEPERTDLRLKLMEVEALRENPQGYAVQAEALRRMGVDDAAVEMMNARYPLMAAGLMTGAALLSTAAEEPVEEPAAIETDIELEESEAPAEPGEFDFTDFGLEEESAASLADTQVESEVGFDLDFDLDADELQENPDQALDAALTDLAAAEPQEPAVIEPAPLDDFELNLDDELQADNLLAEFEAMSLAGADNESAASAAGEKEDDFTLTDEDLAGFEAELQAVMGNATADQRDDQPLAGSDLANGFDGDTMATDGLGDDDDFDFLADTDECATKLDLARAYIDMGDEEGARDILAEVVEEGNQQQQQDAREMMEQLG</sequence>
<gene>
    <name evidence="5" type="ORF">BN1049_02184</name>
</gene>
<feature type="region of interest" description="Disordered" evidence="1">
    <location>
        <begin position="462"/>
        <end position="493"/>
    </location>
</feature>
<dbReference type="InterPro" id="IPR057840">
    <property type="entry name" value="FimV_N"/>
</dbReference>
<evidence type="ECO:0000259" key="4">
    <source>
        <dbReference type="Pfam" id="PF25800"/>
    </source>
</evidence>